<evidence type="ECO:0000313" key="2">
    <source>
        <dbReference type="Proteomes" id="UP000053758"/>
    </source>
</evidence>
<dbReference type="GeneID" id="26306206"/>
<dbReference type="EMBL" id="DF830083">
    <property type="protein sequence ID" value="GAK67157.1"/>
    <property type="molecule type" value="Genomic_DNA"/>
</dbReference>
<dbReference type="AlphaFoldDB" id="A0A081CKG1"/>
<accession>A0A081CKG1</accession>
<sequence length="247" mass="25793">MKLSMLVALSLACAASSSPISNDLSKRLMFESGHQAASADAHGGTTHTFQTNTPVVSGSGNSITTGGTQSAQADASGGKVDQALEQVEKFFGLSKREPLLGEAVEMAQSVKNALHLETHPGRASAGVGFKFPPEKRLVSSEGGVDPVEMFAKAIDTLVRPLQGFEPGFMKRLLSHAEENAHADADAGEGLECQANAPVVSGSGNSVTVAGGQMDHADAQGGSIQQEIKQSLGLRRRHHQSRTHDNVN</sequence>
<keyword evidence="2" id="KW-1185">Reference proteome</keyword>
<dbReference type="HOGENOM" id="CLU_1124388_0_0_1"/>
<dbReference type="RefSeq" id="XP_014654810.1">
    <property type="nucleotide sequence ID" value="XM_014799324.1"/>
</dbReference>
<dbReference type="OrthoDB" id="10262162at2759"/>
<organism evidence="1 2">
    <name type="scientific">Pseudozyma antarctica</name>
    <name type="common">Yeast</name>
    <name type="synonym">Candida antarctica</name>
    <dbReference type="NCBI Taxonomy" id="84753"/>
    <lineage>
        <taxon>Eukaryota</taxon>
        <taxon>Fungi</taxon>
        <taxon>Dikarya</taxon>
        <taxon>Basidiomycota</taxon>
        <taxon>Ustilaginomycotina</taxon>
        <taxon>Ustilaginomycetes</taxon>
        <taxon>Ustilaginales</taxon>
        <taxon>Ustilaginaceae</taxon>
        <taxon>Moesziomyces</taxon>
    </lineage>
</organism>
<proteinExistence type="predicted"/>
<evidence type="ECO:0000313" key="1">
    <source>
        <dbReference type="EMBL" id="GAK67157.1"/>
    </source>
</evidence>
<dbReference type="Proteomes" id="UP000053758">
    <property type="component" value="Unassembled WGS sequence"/>
</dbReference>
<protein>
    <submittedName>
        <fullName evidence="1">Uncharacterized protein</fullName>
    </submittedName>
</protein>
<reference evidence="2" key="1">
    <citation type="journal article" date="2014" name="Genome Announc.">
        <title>Draft Genome Sequence of the Yeast Pseudozyma antarctica Type Strain JCM10317, a Producer of the Glycolipid Biosurfactants, Mannosylerythritol Lipids.</title>
        <authorList>
            <person name="Saika A."/>
            <person name="Koike H."/>
            <person name="Hori T."/>
            <person name="Fukuoka T."/>
            <person name="Sato S."/>
            <person name="Habe H."/>
            <person name="Kitamoto D."/>
            <person name="Morita T."/>
        </authorList>
    </citation>
    <scope>NUCLEOTIDE SEQUENCE [LARGE SCALE GENOMIC DNA]</scope>
    <source>
        <strain evidence="2">JCM 10317</strain>
    </source>
</reference>
<name>A0A081CKG1_PSEA2</name>
<gene>
    <name evidence="1" type="ORF">PAN0_016d5383</name>
</gene>